<comment type="caution">
    <text evidence="1">The sequence shown here is derived from an EMBL/GenBank/DDBJ whole genome shotgun (WGS) entry which is preliminary data.</text>
</comment>
<protein>
    <submittedName>
        <fullName evidence="1">Uncharacterized protein</fullName>
    </submittedName>
</protein>
<dbReference type="Proteomes" id="UP000324222">
    <property type="component" value="Unassembled WGS sequence"/>
</dbReference>
<evidence type="ECO:0000313" key="2">
    <source>
        <dbReference type="Proteomes" id="UP000324222"/>
    </source>
</evidence>
<proteinExistence type="predicted"/>
<accession>A0A5B7IAT7</accession>
<keyword evidence="2" id="KW-1185">Reference proteome</keyword>
<sequence>MDPEAPLAEHPRNARGSTFARVQTEGILKFGCLLSPLTRTISQLLTNPSLIQPPPPPPPNTRQITYRIIATSEDHLNNRRGTQDERLQRRRDHHLAKSFLCHHLEHPIRLLVQRGEAQKVGM</sequence>
<reference evidence="1 2" key="1">
    <citation type="submission" date="2019-05" db="EMBL/GenBank/DDBJ databases">
        <title>Another draft genome of Portunus trituberculatus and its Hox gene families provides insights of decapod evolution.</title>
        <authorList>
            <person name="Jeong J.-H."/>
            <person name="Song I."/>
            <person name="Kim S."/>
            <person name="Choi T."/>
            <person name="Kim D."/>
            <person name="Ryu S."/>
            <person name="Kim W."/>
        </authorList>
    </citation>
    <scope>NUCLEOTIDE SEQUENCE [LARGE SCALE GENOMIC DNA]</scope>
    <source>
        <tissue evidence="1">Muscle</tissue>
    </source>
</reference>
<dbReference type="EMBL" id="VSRR010047308">
    <property type="protein sequence ID" value="MPC77998.1"/>
    <property type="molecule type" value="Genomic_DNA"/>
</dbReference>
<organism evidence="1 2">
    <name type="scientific">Portunus trituberculatus</name>
    <name type="common">Swimming crab</name>
    <name type="synonym">Neptunus trituberculatus</name>
    <dbReference type="NCBI Taxonomy" id="210409"/>
    <lineage>
        <taxon>Eukaryota</taxon>
        <taxon>Metazoa</taxon>
        <taxon>Ecdysozoa</taxon>
        <taxon>Arthropoda</taxon>
        <taxon>Crustacea</taxon>
        <taxon>Multicrustacea</taxon>
        <taxon>Malacostraca</taxon>
        <taxon>Eumalacostraca</taxon>
        <taxon>Eucarida</taxon>
        <taxon>Decapoda</taxon>
        <taxon>Pleocyemata</taxon>
        <taxon>Brachyura</taxon>
        <taxon>Eubrachyura</taxon>
        <taxon>Portunoidea</taxon>
        <taxon>Portunidae</taxon>
        <taxon>Portuninae</taxon>
        <taxon>Portunus</taxon>
    </lineage>
</organism>
<evidence type="ECO:0000313" key="1">
    <source>
        <dbReference type="EMBL" id="MPC77998.1"/>
    </source>
</evidence>
<dbReference type="AlphaFoldDB" id="A0A5B7IAT7"/>
<gene>
    <name evidence="1" type="ORF">E2C01_072469</name>
</gene>
<name>A0A5B7IAT7_PORTR</name>